<sequence length="376" mass="40614">MKKVLGAVGRFIKSEIVLCAAVLLAIVSLFFVPPDSEYLGYVDWDTLALLFSLMAVMKGFQGAGVFSYLTGALLKKANTSRKLMLVLVYLPFFMSMLVTNDVSLITFVPFGIMALKAASLERLVIPLVILQTLAANLGSMLTPMGNPQNLYLYNLSGMGFGELILCMLPYVALSAIGLFAVIMCFKSVPVGEVDVETKLSGVFSLTWPAVGFAVCLLGLFDLIPPLIIAAAMLVFLLFANRKVLIKVDYALLCTFIALFIFIGNMGRVEAFRTFLSSVIGGNEVPVAVLASQVISNVPAALLLSGFTDAWSGLLIGCNIGGLGTLIASMASLISYKQIAKEYPGLRAKYLLKFTIYNVAFLAVLIGLYYLLALFLY</sequence>
<keyword evidence="3" id="KW-1003">Cell membrane</keyword>
<evidence type="ECO:0000256" key="4">
    <source>
        <dbReference type="ARBA" id="ARBA00022692"/>
    </source>
</evidence>
<feature type="transmembrane region" description="Helical" evidence="7">
    <location>
        <begin position="47"/>
        <end position="74"/>
    </location>
</feature>
<name>A0A9D1SIR2_9FIRM</name>
<dbReference type="GO" id="GO:0005886">
    <property type="term" value="C:plasma membrane"/>
    <property type="evidence" value="ECO:0007669"/>
    <property type="project" value="UniProtKB-SubCell"/>
</dbReference>
<organism evidence="9 10">
    <name type="scientific">Candidatus Coproplasma excrementigallinarum</name>
    <dbReference type="NCBI Taxonomy" id="2840747"/>
    <lineage>
        <taxon>Bacteria</taxon>
        <taxon>Bacillati</taxon>
        <taxon>Bacillota</taxon>
        <taxon>Clostridia</taxon>
        <taxon>Eubacteriales</taxon>
        <taxon>Candidatus Coproplasma</taxon>
    </lineage>
</organism>
<comment type="subcellular location">
    <subcellularLocation>
        <location evidence="1">Cell membrane</location>
        <topology evidence="1">Multi-pass membrane protein</topology>
    </subcellularLocation>
</comment>
<protein>
    <submittedName>
        <fullName evidence="9">Citrate transporter</fullName>
    </submittedName>
</protein>
<reference evidence="9" key="1">
    <citation type="submission" date="2020-10" db="EMBL/GenBank/DDBJ databases">
        <authorList>
            <person name="Gilroy R."/>
        </authorList>
    </citation>
    <scope>NUCLEOTIDE SEQUENCE</scope>
    <source>
        <strain evidence="9">CHK195-12923</strain>
    </source>
</reference>
<dbReference type="Proteomes" id="UP000824110">
    <property type="component" value="Unassembled WGS sequence"/>
</dbReference>
<evidence type="ECO:0000256" key="5">
    <source>
        <dbReference type="ARBA" id="ARBA00022989"/>
    </source>
</evidence>
<evidence type="ECO:0000256" key="1">
    <source>
        <dbReference type="ARBA" id="ARBA00004651"/>
    </source>
</evidence>
<gene>
    <name evidence="9" type="ORF">IAB69_02290</name>
</gene>
<dbReference type="PANTHER" id="PTHR43302:SF5">
    <property type="entry name" value="TRANSPORTER ARSB-RELATED"/>
    <property type="match status" value="1"/>
</dbReference>
<feature type="transmembrane region" description="Helical" evidence="7">
    <location>
        <begin position="355"/>
        <end position="375"/>
    </location>
</feature>
<feature type="transmembrane region" description="Helical" evidence="7">
    <location>
        <begin position="163"/>
        <end position="189"/>
    </location>
</feature>
<dbReference type="EMBL" id="DVNE01000022">
    <property type="protein sequence ID" value="HIU61460.1"/>
    <property type="molecule type" value="Genomic_DNA"/>
</dbReference>
<feature type="domain" description="Citrate transporter-like" evidence="8">
    <location>
        <begin position="20"/>
        <end position="303"/>
    </location>
</feature>
<evidence type="ECO:0000313" key="9">
    <source>
        <dbReference type="EMBL" id="HIU61460.1"/>
    </source>
</evidence>
<dbReference type="GO" id="GO:0055085">
    <property type="term" value="P:transmembrane transport"/>
    <property type="evidence" value="ECO:0007669"/>
    <property type="project" value="InterPro"/>
</dbReference>
<keyword evidence="4 7" id="KW-0812">Transmembrane</keyword>
<dbReference type="Pfam" id="PF03600">
    <property type="entry name" value="CitMHS"/>
    <property type="match status" value="1"/>
</dbReference>
<keyword evidence="5 7" id="KW-1133">Transmembrane helix</keyword>
<evidence type="ECO:0000256" key="6">
    <source>
        <dbReference type="ARBA" id="ARBA00023136"/>
    </source>
</evidence>
<reference evidence="9" key="2">
    <citation type="journal article" date="2021" name="PeerJ">
        <title>Extensive microbial diversity within the chicken gut microbiome revealed by metagenomics and culture.</title>
        <authorList>
            <person name="Gilroy R."/>
            <person name="Ravi A."/>
            <person name="Getino M."/>
            <person name="Pursley I."/>
            <person name="Horton D.L."/>
            <person name="Alikhan N.F."/>
            <person name="Baker D."/>
            <person name="Gharbi K."/>
            <person name="Hall N."/>
            <person name="Watson M."/>
            <person name="Adriaenssens E.M."/>
            <person name="Foster-Nyarko E."/>
            <person name="Jarju S."/>
            <person name="Secka A."/>
            <person name="Antonio M."/>
            <person name="Oren A."/>
            <person name="Chaudhuri R.R."/>
            <person name="La Ragione R."/>
            <person name="Hildebrand F."/>
            <person name="Pallen M.J."/>
        </authorList>
    </citation>
    <scope>NUCLEOTIDE SEQUENCE</scope>
    <source>
        <strain evidence="9">CHK195-12923</strain>
    </source>
</reference>
<feature type="transmembrane region" description="Helical" evidence="7">
    <location>
        <begin position="209"/>
        <end position="237"/>
    </location>
</feature>
<feature type="transmembrane region" description="Helical" evidence="7">
    <location>
        <begin position="249"/>
        <end position="266"/>
    </location>
</feature>
<dbReference type="InterPro" id="IPR004680">
    <property type="entry name" value="Cit_transptr-like_dom"/>
</dbReference>
<evidence type="ECO:0000256" key="7">
    <source>
        <dbReference type="SAM" id="Phobius"/>
    </source>
</evidence>
<keyword evidence="2" id="KW-0813">Transport</keyword>
<evidence type="ECO:0000259" key="8">
    <source>
        <dbReference type="Pfam" id="PF03600"/>
    </source>
</evidence>
<feature type="transmembrane region" description="Helical" evidence="7">
    <location>
        <begin position="12"/>
        <end position="32"/>
    </location>
</feature>
<dbReference type="AlphaFoldDB" id="A0A9D1SIR2"/>
<feature type="transmembrane region" description="Helical" evidence="7">
    <location>
        <begin position="313"/>
        <end position="335"/>
    </location>
</feature>
<feature type="transmembrane region" description="Helical" evidence="7">
    <location>
        <begin position="86"/>
        <end position="112"/>
    </location>
</feature>
<dbReference type="PANTHER" id="PTHR43302">
    <property type="entry name" value="TRANSPORTER ARSB-RELATED"/>
    <property type="match status" value="1"/>
</dbReference>
<proteinExistence type="predicted"/>
<evidence type="ECO:0000256" key="3">
    <source>
        <dbReference type="ARBA" id="ARBA00022475"/>
    </source>
</evidence>
<accession>A0A9D1SIR2</accession>
<evidence type="ECO:0000256" key="2">
    <source>
        <dbReference type="ARBA" id="ARBA00022448"/>
    </source>
</evidence>
<keyword evidence="6 7" id="KW-0472">Membrane</keyword>
<feature type="transmembrane region" description="Helical" evidence="7">
    <location>
        <begin position="124"/>
        <end position="142"/>
    </location>
</feature>
<evidence type="ECO:0000313" key="10">
    <source>
        <dbReference type="Proteomes" id="UP000824110"/>
    </source>
</evidence>
<comment type="caution">
    <text evidence="9">The sequence shown here is derived from an EMBL/GenBank/DDBJ whole genome shotgun (WGS) entry which is preliminary data.</text>
</comment>